<keyword evidence="1 5" id="KW-0489">Methyltransferase</keyword>
<comment type="cofactor">
    <cofactor evidence="5">
        <name>Zn(2+)</name>
        <dbReference type="ChEBI" id="CHEBI:29105"/>
    </cofactor>
</comment>
<evidence type="ECO:0000256" key="3">
    <source>
        <dbReference type="ARBA" id="ARBA00022723"/>
    </source>
</evidence>
<keyword evidence="8" id="KW-1185">Reference proteome</keyword>
<evidence type="ECO:0000313" key="7">
    <source>
        <dbReference type="EMBL" id="KAJ3114775.1"/>
    </source>
</evidence>
<dbReference type="PANTHER" id="PTHR46015">
    <property type="entry name" value="ZGC:172121"/>
    <property type="match status" value="1"/>
</dbReference>
<feature type="binding site" evidence="5">
    <location>
        <position position="319"/>
    </location>
    <ligand>
        <name>Zn(2+)</name>
        <dbReference type="ChEBI" id="CHEBI:29105"/>
    </ligand>
</feature>
<evidence type="ECO:0000256" key="5">
    <source>
        <dbReference type="PROSITE-ProRule" id="PRU00333"/>
    </source>
</evidence>
<evidence type="ECO:0000256" key="4">
    <source>
        <dbReference type="ARBA" id="ARBA00022833"/>
    </source>
</evidence>
<comment type="caution">
    <text evidence="7">The sequence shown here is derived from an EMBL/GenBank/DDBJ whole genome shotgun (WGS) entry which is preliminary data.</text>
</comment>
<feature type="binding site" evidence="5">
    <location>
        <position position="243"/>
    </location>
    <ligand>
        <name>Zn(2+)</name>
        <dbReference type="ChEBI" id="CHEBI:29105"/>
    </ligand>
</feature>
<feature type="domain" description="Hcy-binding" evidence="6">
    <location>
        <begin position="1"/>
        <end position="333"/>
    </location>
</feature>
<organism evidence="7 8">
    <name type="scientific">Physocladia obscura</name>
    <dbReference type="NCBI Taxonomy" id="109957"/>
    <lineage>
        <taxon>Eukaryota</taxon>
        <taxon>Fungi</taxon>
        <taxon>Fungi incertae sedis</taxon>
        <taxon>Chytridiomycota</taxon>
        <taxon>Chytridiomycota incertae sedis</taxon>
        <taxon>Chytridiomycetes</taxon>
        <taxon>Chytridiales</taxon>
        <taxon>Chytriomycetaceae</taxon>
        <taxon>Physocladia</taxon>
    </lineage>
</organism>
<accession>A0AAD5SZL6</accession>
<evidence type="ECO:0000256" key="2">
    <source>
        <dbReference type="ARBA" id="ARBA00022679"/>
    </source>
</evidence>
<proteinExistence type="predicted"/>
<gene>
    <name evidence="7" type="primary">HMT-1</name>
    <name evidence="7" type="ORF">HK100_001555</name>
</gene>
<keyword evidence="3 5" id="KW-0479">Metal-binding</keyword>
<evidence type="ECO:0000313" key="8">
    <source>
        <dbReference type="Proteomes" id="UP001211907"/>
    </source>
</evidence>
<dbReference type="InterPro" id="IPR036589">
    <property type="entry name" value="HCY_dom_sf"/>
</dbReference>
<keyword evidence="4 5" id="KW-0862">Zinc</keyword>
<dbReference type="GO" id="GO:0008898">
    <property type="term" value="F:S-adenosylmethionine-homocysteine S-methyltransferase activity"/>
    <property type="evidence" value="ECO:0007669"/>
    <property type="project" value="TreeGrafter"/>
</dbReference>
<feature type="binding site" evidence="5">
    <location>
        <position position="318"/>
    </location>
    <ligand>
        <name>Zn(2+)</name>
        <dbReference type="ChEBI" id="CHEBI:29105"/>
    </ligand>
</feature>
<keyword evidence="2 5" id="KW-0808">Transferase</keyword>
<reference evidence="7" key="1">
    <citation type="submission" date="2020-05" db="EMBL/GenBank/DDBJ databases">
        <title>Phylogenomic resolution of chytrid fungi.</title>
        <authorList>
            <person name="Stajich J.E."/>
            <person name="Amses K."/>
            <person name="Simmons R."/>
            <person name="Seto K."/>
            <person name="Myers J."/>
            <person name="Bonds A."/>
            <person name="Quandt C.A."/>
            <person name="Barry K."/>
            <person name="Liu P."/>
            <person name="Grigoriev I."/>
            <person name="Longcore J.E."/>
            <person name="James T.Y."/>
        </authorList>
    </citation>
    <scope>NUCLEOTIDE SEQUENCE</scope>
    <source>
        <strain evidence="7">JEL0513</strain>
    </source>
</reference>
<dbReference type="Pfam" id="PF02574">
    <property type="entry name" value="S-methyl_trans"/>
    <property type="match status" value="1"/>
</dbReference>
<dbReference type="PROSITE" id="PS50970">
    <property type="entry name" value="HCY"/>
    <property type="match status" value="1"/>
</dbReference>
<dbReference type="Gene3D" id="3.20.20.330">
    <property type="entry name" value="Homocysteine-binding-like domain"/>
    <property type="match status" value="1"/>
</dbReference>
<dbReference type="PANTHER" id="PTHR46015:SF1">
    <property type="entry name" value="HOMOCYSTEINE S-METHYLTRANSFERASE-LIKE ISOFORM 1"/>
    <property type="match status" value="1"/>
</dbReference>
<dbReference type="GO" id="GO:0033528">
    <property type="term" value="P:S-methylmethionine cycle"/>
    <property type="evidence" value="ECO:0007669"/>
    <property type="project" value="TreeGrafter"/>
</dbReference>
<dbReference type="GO" id="GO:0009086">
    <property type="term" value="P:methionine biosynthetic process"/>
    <property type="evidence" value="ECO:0007669"/>
    <property type="project" value="TreeGrafter"/>
</dbReference>
<dbReference type="SUPFAM" id="SSF82282">
    <property type="entry name" value="Homocysteine S-methyltransferase"/>
    <property type="match status" value="1"/>
</dbReference>
<evidence type="ECO:0000259" key="6">
    <source>
        <dbReference type="PROSITE" id="PS50970"/>
    </source>
</evidence>
<dbReference type="InterPro" id="IPR051486">
    <property type="entry name" value="Hcy_S-methyltransferase"/>
</dbReference>
<protein>
    <submittedName>
        <fullName evidence="7">Homocysteine S-methyltransferase 1</fullName>
    </submittedName>
</protein>
<dbReference type="AlphaFoldDB" id="A0AAD5SZL6"/>
<sequence length="342" mass="37225">MFNLPKPYAIIDGGLATELEDTYKKNLSSRLWSARELHDDPQSIKAIHRAYLDAGAGTCLKPRLAHSSYQGSVAGFVAEGFTESEAVKLLRLSTTLALEARRDFLAESACSAITQFTPLVAISLGSFGASRCDGSEGTGEYDDATDATISEFHRIRMQTLDDPSSRLKMGGVDLLIFETIPTLREARVISSLLSQEPTLFAGIPAWISFRGKENGLTGHGESIEECVDAVIANPRVAGVGVNCTKPQYVSELLEKATKAIDGAGFGGDKDLFCYPNSGETWDDGARGWVRIAEEHRDFSLANWAKDWAKLGATAIGGCCRTNPHHIRQLADQRNKEQKLLNK</sequence>
<evidence type="ECO:0000256" key="1">
    <source>
        <dbReference type="ARBA" id="ARBA00022603"/>
    </source>
</evidence>
<dbReference type="Proteomes" id="UP001211907">
    <property type="component" value="Unassembled WGS sequence"/>
</dbReference>
<dbReference type="GO" id="GO:0032259">
    <property type="term" value="P:methylation"/>
    <property type="evidence" value="ECO:0007669"/>
    <property type="project" value="UniProtKB-KW"/>
</dbReference>
<dbReference type="EMBL" id="JADGJH010001341">
    <property type="protein sequence ID" value="KAJ3114775.1"/>
    <property type="molecule type" value="Genomic_DNA"/>
</dbReference>
<dbReference type="InterPro" id="IPR003726">
    <property type="entry name" value="HCY_dom"/>
</dbReference>
<name>A0AAD5SZL6_9FUNG</name>
<dbReference type="NCBIfam" id="NF007020">
    <property type="entry name" value="PRK09485.1"/>
    <property type="match status" value="1"/>
</dbReference>
<dbReference type="GO" id="GO:0046872">
    <property type="term" value="F:metal ion binding"/>
    <property type="evidence" value="ECO:0007669"/>
    <property type="project" value="UniProtKB-KW"/>
</dbReference>